<organism evidence="1 2">
    <name type="scientific">Streptomyces boncukensis</name>
    <dbReference type="NCBI Taxonomy" id="2711219"/>
    <lineage>
        <taxon>Bacteria</taxon>
        <taxon>Bacillati</taxon>
        <taxon>Actinomycetota</taxon>
        <taxon>Actinomycetes</taxon>
        <taxon>Kitasatosporales</taxon>
        <taxon>Streptomycetaceae</taxon>
        <taxon>Streptomyces</taxon>
    </lineage>
</organism>
<evidence type="ECO:0000313" key="2">
    <source>
        <dbReference type="Proteomes" id="UP000477722"/>
    </source>
</evidence>
<dbReference type="AlphaFoldDB" id="A0A6G4X415"/>
<keyword evidence="2" id="KW-1185">Reference proteome</keyword>
<accession>A0A6G4X415</accession>
<dbReference type="EMBL" id="JAAKZZ010000428">
    <property type="protein sequence ID" value="NGO72276.1"/>
    <property type="molecule type" value="Genomic_DNA"/>
</dbReference>
<evidence type="ECO:0000313" key="1">
    <source>
        <dbReference type="EMBL" id="NGO72276.1"/>
    </source>
</evidence>
<comment type="caution">
    <text evidence="1">The sequence shown here is derived from an EMBL/GenBank/DDBJ whole genome shotgun (WGS) entry which is preliminary data.</text>
</comment>
<protein>
    <submittedName>
        <fullName evidence="1">Uncharacterized protein</fullName>
    </submittedName>
</protein>
<proteinExistence type="predicted"/>
<sequence>MRFGPAALGPLPITIDGESYTLMVPDGRTLAGIAASGQWPQIMPGLLDETVQSAVNARIRDPRDEFTLHGCWRIAVGVAPELYGVEWWAASRLCALAQERWRDWSAWCVRRGLDVDTASGHRIVSGVWAWLLEHAHEEKDLHKVERAIFDPPPELRRTRAAVPRGFSEAELAAQAQQIAAMAADGADE</sequence>
<gene>
    <name evidence="1" type="ORF">G5C65_28785</name>
</gene>
<dbReference type="Proteomes" id="UP000477722">
    <property type="component" value="Unassembled WGS sequence"/>
</dbReference>
<reference evidence="1 2" key="1">
    <citation type="submission" date="2020-02" db="EMBL/GenBank/DDBJ databases">
        <title>Whole-genome analyses of novel actinobacteria.</title>
        <authorList>
            <person name="Sahin N."/>
            <person name="Tatar D."/>
        </authorList>
    </citation>
    <scope>NUCLEOTIDE SEQUENCE [LARGE SCALE GENOMIC DNA]</scope>
    <source>
        <strain evidence="1 2">SB3404</strain>
    </source>
</reference>
<name>A0A6G4X415_9ACTN</name>